<evidence type="ECO:0000256" key="4">
    <source>
        <dbReference type="ARBA" id="ARBA00022927"/>
    </source>
</evidence>
<dbReference type="GeneID" id="106466556"/>
<dbReference type="InterPro" id="IPR054751">
    <property type="entry name" value="NBAS_C"/>
</dbReference>
<gene>
    <name evidence="8" type="primary">LOC106466556</name>
</gene>
<proteinExistence type="predicted"/>
<dbReference type="InterPro" id="IPR013244">
    <property type="entry name" value="Sec39_domain"/>
</dbReference>
<protein>
    <submittedName>
        <fullName evidence="8">Neuroblastoma-amplified sequence-like</fullName>
    </submittedName>
</protein>
<reference evidence="8" key="1">
    <citation type="submission" date="2025-08" db="UniProtKB">
        <authorList>
            <consortium name="RefSeq"/>
        </authorList>
    </citation>
    <scope>IDENTIFICATION</scope>
    <source>
        <tissue evidence="8">Muscle</tissue>
    </source>
</reference>
<feature type="domain" description="Sec39" evidence="5">
    <location>
        <begin position="579"/>
        <end position="759"/>
    </location>
</feature>
<evidence type="ECO:0000256" key="1">
    <source>
        <dbReference type="ARBA" id="ARBA00004240"/>
    </source>
</evidence>
<dbReference type="Pfam" id="PF08314">
    <property type="entry name" value="Sec39"/>
    <property type="match status" value="2"/>
</dbReference>
<evidence type="ECO:0000256" key="3">
    <source>
        <dbReference type="ARBA" id="ARBA00022824"/>
    </source>
</evidence>
<keyword evidence="4" id="KW-0653">Protein transport</keyword>
<keyword evidence="2" id="KW-0813">Transport</keyword>
<feature type="domain" description="NBAS subunit of NRZ tethering complex C-terminal" evidence="6">
    <location>
        <begin position="1663"/>
        <end position="1784"/>
    </location>
</feature>
<comment type="subcellular location">
    <subcellularLocation>
        <location evidence="1">Endoplasmic reticulum</location>
    </subcellularLocation>
</comment>
<evidence type="ECO:0000313" key="7">
    <source>
        <dbReference type="Proteomes" id="UP000694941"/>
    </source>
</evidence>
<evidence type="ECO:0000259" key="5">
    <source>
        <dbReference type="Pfam" id="PF08314"/>
    </source>
</evidence>
<accession>A0ABM1T341</accession>
<evidence type="ECO:0000256" key="2">
    <source>
        <dbReference type="ARBA" id="ARBA00022448"/>
    </source>
</evidence>
<dbReference type="RefSeq" id="XP_022250297.1">
    <property type="nucleotide sequence ID" value="XM_022394589.1"/>
</dbReference>
<organism evidence="7 8">
    <name type="scientific">Limulus polyphemus</name>
    <name type="common">Atlantic horseshoe crab</name>
    <dbReference type="NCBI Taxonomy" id="6850"/>
    <lineage>
        <taxon>Eukaryota</taxon>
        <taxon>Metazoa</taxon>
        <taxon>Ecdysozoa</taxon>
        <taxon>Arthropoda</taxon>
        <taxon>Chelicerata</taxon>
        <taxon>Merostomata</taxon>
        <taxon>Xiphosura</taxon>
        <taxon>Limulidae</taxon>
        <taxon>Limulus</taxon>
    </lineage>
</organism>
<feature type="domain" description="Sec39" evidence="5">
    <location>
        <begin position="781"/>
        <end position="1105"/>
    </location>
</feature>
<dbReference type="PANTHER" id="PTHR15922:SF2">
    <property type="entry name" value="NBAS SUBUNIT OF NRZ TETHERING COMPLEX"/>
    <property type="match status" value="1"/>
</dbReference>
<dbReference type="PANTHER" id="PTHR15922">
    <property type="entry name" value="NEUROBLASTOMA-AMPLIFIED SEQUENCE"/>
    <property type="match status" value="1"/>
</dbReference>
<dbReference type="Proteomes" id="UP000694941">
    <property type="component" value="Unplaced"/>
</dbReference>
<keyword evidence="3" id="KW-0256">Endoplasmic reticulum</keyword>
<dbReference type="Pfam" id="PF22913">
    <property type="entry name" value="NBAS_11th"/>
    <property type="match status" value="1"/>
</dbReference>
<keyword evidence="7" id="KW-1185">Reference proteome</keyword>
<evidence type="ECO:0000313" key="8">
    <source>
        <dbReference type="RefSeq" id="XP_022250297.1"/>
    </source>
</evidence>
<evidence type="ECO:0000259" key="6">
    <source>
        <dbReference type="Pfam" id="PF22913"/>
    </source>
</evidence>
<name>A0ABM1T341_LIMPO</name>
<sequence length="2036" mass="231416">MWEIENQPDYDKVNPYYLIPGKKKKAQSLLTNPFRYHILDISWWSEKAVIFARFSGAITVASIHSARNLLGESPEWFEPAPQISQAYDRGFFVLECESQISSKKRALTSESEVEESSDEEELSLVTRSARTVKKALYIITDNERFQPPRKKPKFVTRTYRLLCLKSTTPEELYTRKIDAEEYGEALALAKTYGLDCDLVYQRQWRKHPVSIATIQDYLSKITKRSWVLHECLERVPENIDATKELLQYGLQGTNLEALIAIGKGEDNGRFIVSQPDVIDDTLRDHYESEKELDDTRKAREQERRQELWKQIDFSNLNLEQKQLCQCRMKLLKYLDRLSTYEIILGGPHIADEHYDAKFFKVFRSQSGLEAAVQFARESDWRSVAAMFTYHGKETLQHHLPVLSNFPETTSPFDYRSLLPESGCISILDFMVPARQIKQEAAAKPVAEAVQNPSSIPSGGASHSLKLLPLAKEDTLKVEVLCVQSFIPGSLQDVRLQSKGTMHQKAEKGSQLPCGPGSIERGFSLSRQIEVENMKDGTYIAQRCICDHLGVIGVLKRDLISRDFAVEFYEDHPELQKYCKEKLTKDLLTQWYDERAREIEQYSQLVDNALELVRLGLERNVKGLEKLLDDLVTMETLVYSCHMNKKLSFEELEKMNNMEKLNLMMSMSDEENFVKNVKQWLLPFLSRCEKHQAGSQKTLLKEYLIGLAVNDLNPCVKIFQSVRKDSDPIIGDIDELITLALNCIYVCERNDQLNYAFLILDCLPQRGSGGQSKKLDKLHDKVDQLEKHLSVAEILEKNGNPTTLGYICTYQDNPEIVKQMLVQLTRKASHRVPALTESQWRALLLEMLDIQQHIFTCITAEDCYEIFTESLLCSGSKESISLAGQMLECSHSVVRGKSPLILSSQTGGPFYSNKVPYHKAVKLVLVAAQEYFNSSATLSDPCMALAKASLQLLQDVPPSIEDELDLISSLSLLDEFSVNILPLQVRQCQNRLELVKKALLSKPGAYKQPQKVLKLAHLLRVCGNNKKECEGKTLSLVAESAFQAADYEACYGACRRLLDGCHSEGWKVCQLLGQCQEFKNLSARLALLTFAISYCASDLLEDLLRNKAEVQLEMIYSQVKSQLNQDKPEAKSTGNLYIKDENRNSETSFTLNTLQQTQEATLKILRSTTETTKAVFSSVTGAQIWKDTAKVLLHGQIAASGVSDYCIPSGSVGEFLDFNSTYTRYAHPDLSPSFNVAVSLVRAALLESTLKESHSCEVSSEVLLELVQLLLQEDTTLSIAFLLGLSQPEEAEELFKRLPRTALVLQLACYYFALQLYANLQPITVLPEDLYIYSPSYLIKQAVHVLHTDEVTNFEKLKICASLLRKYNKLLSDFIQAEILKTYGGGVDVARFTQDDIYKHETILGLAMTLEKPVLQVAVSLAHKYGLSLWDIYMTHLEFLFSDTSLTTLELENRVKELRMHETLTSQPEKMCERLQEYVYPNIDGTDHSRLVFYYSLLEECGDIEDCHKITPSSHLKTLKKLKSACPRINYKDLLEPMSSQFDVLYKALTEGNVHVFAKLAPKIPSQDGRFLTSSNILRIWSTKYFFESCQRNKTKPETLYIIGVFTFVLYFLSEKWEEVLEQLHHNFEHFKRLEDEIVVEMKTSSNAAIQGYAEEFDLSRSVPEKVRVMLLRAVMEAQPHSLLQNLLALCPPEMAWEPMDAFTESITLVTEQLRNPDKTLHPALEKSDPLNILDAILKQLSDNTEELLTGELALEVLRPFCNDSSVPVSLRLRVLQLLEKTVDLLPEDLALLLLFRTQVVITDSWPDFHVQEEKILSEEGRQELFDFLLNKSENIKHITALSDVLNCWPSLTPSDPAGDVWSRLLLKLLSLPAESGVLEETVKLVKKALSRTSFTPECGKVIYEEVQNHGSYMHSLKVALLLGSKEMQDEAISLLNTYTQVSENDYDEELLSLLLHQHLVPHTLATNLYGPIIKHLLDTENEEERQYNVECVVRELYNTGHRAEAGSLLLLANNMHPVLSTFGSALGVLQRFIHRT</sequence>